<dbReference type="Proteomes" id="UP000002601">
    <property type="component" value="Chromosome"/>
</dbReference>
<organism evidence="1 2">
    <name type="scientific">Maridesulfovibrio salexigens (strain ATCC 14822 / DSM 2638 / NCIMB 8403 / VKM B-1763)</name>
    <name type="common">Desulfovibrio salexigens</name>
    <dbReference type="NCBI Taxonomy" id="526222"/>
    <lineage>
        <taxon>Bacteria</taxon>
        <taxon>Pseudomonadati</taxon>
        <taxon>Thermodesulfobacteriota</taxon>
        <taxon>Desulfovibrionia</taxon>
        <taxon>Desulfovibrionales</taxon>
        <taxon>Desulfovibrionaceae</taxon>
        <taxon>Maridesulfovibrio</taxon>
    </lineage>
</organism>
<sequence>MIDIWGWRKAKGLSDKHEGMESYKQGFEKILAEGMFHAEASNSGKLTGSHFCRADELLEKPVVVIHDAESIHLM</sequence>
<protein>
    <submittedName>
        <fullName evidence="1">Uncharacterized protein</fullName>
    </submittedName>
</protein>
<gene>
    <name evidence="1" type="ordered locus">Desal_1653</name>
</gene>
<name>C6BT11_MARSD</name>
<dbReference type="AlphaFoldDB" id="C6BT11"/>
<dbReference type="HOGENOM" id="CLU_2681643_0_0_7"/>
<dbReference type="KEGG" id="dsa:Desal_1653"/>
<dbReference type="OrthoDB" id="9921146at2"/>
<accession>C6BT11</accession>
<dbReference type="STRING" id="526222.Desal_1653"/>
<evidence type="ECO:0000313" key="2">
    <source>
        <dbReference type="Proteomes" id="UP000002601"/>
    </source>
</evidence>
<proteinExistence type="predicted"/>
<dbReference type="EMBL" id="CP001649">
    <property type="protein sequence ID" value="ACS79715.1"/>
    <property type="molecule type" value="Genomic_DNA"/>
</dbReference>
<reference evidence="1 2" key="1">
    <citation type="submission" date="2009-06" db="EMBL/GenBank/DDBJ databases">
        <title>Complete sequence of Desulfovibrio salexigens DSM 2638.</title>
        <authorList>
            <consortium name="US DOE Joint Genome Institute"/>
            <person name="Lucas S."/>
            <person name="Copeland A."/>
            <person name="Lapidus A."/>
            <person name="Glavina del Rio T."/>
            <person name="Tice H."/>
            <person name="Bruce D."/>
            <person name="Goodwin L."/>
            <person name="Pitluck S."/>
            <person name="Munk A.C."/>
            <person name="Brettin T."/>
            <person name="Detter J.C."/>
            <person name="Han C."/>
            <person name="Tapia R."/>
            <person name="Larimer F."/>
            <person name="Land M."/>
            <person name="Hauser L."/>
            <person name="Kyrpides N."/>
            <person name="Anderson I."/>
            <person name="Wall J.D."/>
            <person name="Arkin A.P."/>
            <person name="Dehal P."/>
            <person name="Chivian D."/>
            <person name="Giles B."/>
            <person name="Hazen T.C."/>
        </authorList>
    </citation>
    <scope>NUCLEOTIDE SEQUENCE [LARGE SCALE GENOMIC DNA]</scope>
    <source>
        <strain evidence="2">ATCC 14822 / DSM 2638 / NCIMB 8403 / VKM B-1763</strain>
    </source>
</reference>
<dbReference type="RefSeq" id="WP_015851531.1">
    <property type="nucleotide sequence ID" value="NC_012881.1"/>
</dbReference>
<evidence type="ECO:0000313" key="1">
    <source>
        <dbReference type="EMBL" id="ACS79715.1"/>
    </source>
</evidence>
<keyword evidence="2" id="KW-1185">Reference proteome</keyword>